<name>A0A8R1Y3C1_ONCVO</name>
<dbReference type="AlphaFoldDB" id="A0A8R1Y3C1"/>
<proteinExistence type="predicted"/>
<dbReference type="EnsemblMetazoa" id="OVOC8369.1">
    <property type="protein sequence ID" value="OVOC8369.1"/>
    <property type="gene ID" value="WBGene00245178"/>
</dbReference>
<evidence type="ECO:0000313" key="1">
    <source>
        <dbReference type="EnsemblMetazoa" id="OVOC8369.1"/>
    </source>
</evidence>
<organism evidence="1 2">
    <name type="scientific">Onchocerca volvulus</name>
    <dbReference type="NCBI Taxonomy" id="6282"/>
    <lineage>
        <taxon>Eukaryota</taxon>
        <taxon>Metazoa</taxon>
        <taxon>Ecdysozoa</taxon>
        <taxon>Nematoda</taxon>
        <taxon>Chromadorea</taxon>
        <taxon>Rhabditida</taxon>
        <taxon>Spirurina</taxon>
        <taxon>Spiruromorpha</taxon>
        <taxon>Filarioidea</taxon>
        <taxon>Onchocercidae</taxon>
        <taxon>Onchocerca</taxon>
    </lineage>
</organism>
<evidence type="ECO:0000313" key="2">
    <source>
        <dbReference type="Proteomes" id="UP000024404"/>
    </source>
</evidence>
<accession>A0A8R1Y3C1</accession>
<keyword evidence="2" id="KW-1185">Reference proteome</keyword>
<reference evidence="1" key="2">
    <citation type="submission" date="2022-06" db="UniProtKB">
        <authorList>
            <consortium name="EnsemblMetazoa"/>
        </authorList>
    </citation>
    <scope>IDENTIFICATION</scope>
</reference>
<sequence length="86" mass="9825">MSERGNESSVSSNIIDQDQISNCCLHALQFIPTKGKSLCVLCRSAWSSLLVDRCKINKYHVFIEIKNQLETFSRDDLFDLLMSLNL</sequence>
<dbReference type="Proteomes" id="UP000024404">
    <property type="component" value="Unassembled WGS sequence"/>
</dbReference>
<dbReference type="EMBL" id="CMVM020000248">
    <property type="status" value="NOT_ANNOTATED_CDS"/>
    <property type="molecule type" value="Genomic_DNA"/>
</dbReference>
<protein>
    <submittedName>
        <fullName evidence="1">Uncharacterized protein</fullName>
    </submittedName>
</protein>
<reference evidence="2" key="1">
    <citation type="submission" date="2013-10" db="EMBL/GenBank/DDBJ databases">
        <title>Genome sequencing of Onchocerca volvulus.</title>
        <authorList>
            <person name="Cotton J."/>
            <person name="Tsai J."/>
            <person name="Stanley E."/>
            <person name="Tracey A."/>
            <person name="Holroyd N."/>
            <person name="Lustigman S."/>
            <person name="Berriman M."/>
        </authorList>
    </citation>
    <scope>NUCLEOTIDE SEQUENCE</scope>
</reference>